<dbReference type="EMBL" id="JACXVP010000011">
    <property type="protein sequence ID" value="KAG5576334.1"/>
    <property type="molecule type" value="Genomic_DNA"/>
</dbReference>
<dbReference type="Proteomes" id="UP000824120">
    <property type="component" value="Chromosome 11"/>
</dbReference>
<sequence length="219" mass="25381">MSLEVVNQPFCQFSCAIVHGSFGDPHFRLHEYFGDLNFQGHFCRNVSWTSVKTLAMEPIKPNGKIGPFSRSNETRSWTLAMESVDPDGQSGPFSWLNEPCSRFLTSFLLKKFLDVRQDLSYGVSWSRRENWPFSRSKNPKIGFPTSFLSKFIMDIHHDLRNRAGWSRWANLPILKVKQALEQVNPYFADFRVILLMDLLVIHISNVIYAKIFCGHPSRY</sequence>
<accession>A0A9J5WN62</accession>
<evidence type="ECO:0000313" key="2">
    <source>
        <dbReference type="Proteomes" id="UP000824120"/>
    </source>
</evidence>
<reference evidence="1 2" key="1">
    <citation type="submission" date="2020-09" db="EMBL/GenBank/DDBJ databases">
        <title>De no assembly of potato wild relative species, Solanum commersonii.</title>
        <authorList>
            <person name="Cho K."/>
        </authorList>
    </citation>
    <scope>NUCLEOTIDE SEQUENCE [LARGE SCALE GENOMIC DNA]</scope>
    <source>
        <strain evidence="1">LZ3.2</strain>
        <tissue evidence="1">Leaf</tissue>
    </source>
</reference>
<comment type="caution">
    <text evidence="1">The sequence shown here is derived from an EMBL/GenBank/DDBJ whole genome shotgun (WGS) entry which is preliminary data.</text>
</comment>
<gene>
    <name evidence="1" type="ORF">H5410_056468</name>
</gene>
<protein>
    <submittedName>
        <fullName evidence="1">Uncharacterized protein</fullName>
    </submittedName>
</protein>
<organism evidence="1 2">
    <name type="scientific">Solanum commersonii</name>
    <name type="common">Commerson's wild potato</name>
    <name type="synonym">Commerson's nightshade</name>
    <dbReference type="NCBI Taxonomy" id="4109"/>
    <lineage>
        <taxon>Eukaryota</taxon>
        <taxon>Viridiplantae</taxon>
        <taxon>Streptophyta</taxon>
        <taxon>Embryophyta</taxon>
        <taxon>Tracheophyta</taxon>
        <taxon>Spermatophyta</taxon>
        <taxon>Magnoliopsida</taxon>
        <taxon>eudicotyledons</taxon>
        <taxon>Gunneridae</taxon>
        <taxon>Pentapetalae</taxon>
        <taxon>asterids</taxon>
        <taxon>lamiids</taxon>
        <taxon>Solanales</taxon>
        <taxon>Solanaceae</taxon>
        <taxon>Solanoideae</taxon>
        <taxon>Solaneae</taxon>
        <taxon>Solanum</taxon>
    </lineage>
</organism>
<name>A0A9J5WN62_SOLCO</name>
<keyword evidence="2" id="KW-1185">Reference proteome</keyword>
<evidence type="ECO:0000313" key="1">
    <source>
        <dbReference type="EMBL" id="KAG5576334.1"/>
    </source>
</evidence>
<dbReference type="AlphaFoldDB" id="A0A9J5WN62"/>
<proteinExistence type="predicted"/>